<feature type="region of interest" description="Disordered" evidence="1">
    <location>
        <begin position="1"/>
        <end position="31"/>
    </location>
</feature>
<dbReference type="EMBL" id="JBEYXT010000102">
    <property type="protein sequence ID" value="MEU6803635.1"/>
    <property type="molecule type" value="Genomic_DNA"/>
</dbReference>
<dbReference type="RefSeq" id="WP_359697669.1">
    <property type="nucleotide sequence ID" value="NZ_JBEYXT010000102.1"/>
</dbReference>
<dbReference type="Gene3D" id="1.10.10.10">
    <property type="entry name" value="Winged helix-like DNA-binding domain superfamily/Winged helix DNA-binding domain"/>
    <property type="match status" value="1"/>
</dbReference>
<evidence type="ECO:0000313" key="3">
    <source>
        <dbReference type="EMBL" id="MEU6803635.1"/>
    </source>
</evidence>
<evidence type="ECO:0000259" key="2">
    <source>
        <dbReference type="Pfam" id="PF03551"/>
    </source>
</evidence>
<reference evidence="3 4" key="1">
    <citation type="submission" date="2024-06" db="EMBL/GenBank/DDBJ databases">
        <title>The Natural Products Discovery Center: Release of the First 8490 Sequenced Strains for Exploring Actinobacteria Biosynthetic Diversity.</title>
        <authorList>
            <person name="Kalkreuter E."/>
            <person name="Kautsar S.A."/>
            <person name="Yang D."/>
            <person name="Bader C.D."/>
            <person name="Teijaro C.N."/>
            <person name="Fluegel L."/>
            <person name="Davis C.M."/>
            <person name="Simpson J.R."/>
            <person name="Lauterbach L."/>
            <person name="Steele A.D."/>
            <person name="Gui C."/>
            <person name="Meng S."/>
            <person name="Li G."/>
            <person name="Viehrig K."/>
            <person name="Ye F."/>
            <person name="Su P."/>
            <person name="Kiefer A.F."/>
            <person name="Nichols A."/>
            <person name="Cepeda A.J."/>
            <person name="Yan W."/>
            <person name="Fan B."/>
            <person name="Jiang Y."/>
            <person name="Adhikari A."/>
            <person name="Zheng C.-J."/>
            <person name="Schuster L."/>
            <person name="Cowan T.M."/>
            <person name="Smanski M.J."/>
            <person name="Chevrette M.G."/>
            <person name="De Carvalho L.P.S."/>
            <person name="Shen B."/>
        </authorList>
    </citation>
    <scope>NUCLEOTIDE SEQUENCE [LARGE SCALE GENOMIC DNA]</scope>
    <source>
        <strain evidence="3 4">NPDC046851</strain>
    </source>
</reference>
<dbReference type="Pfam" id="PF03551">
    <property type="entry name" value="PadR"/>
    <property type="match status" value="1"/>
</dbReference>
<feature type="compositionally biased region" description="Low complexity" evidence="1">
    <location>
        <begin position="16"/>
        <end position="30"/>
    </location>
</feature>
<comment type="caution">
    <text evidence="3">The sequence shown here is derived from an EMBL/GenBank/DDBJ whole genome shotgun (WGS) entry which is preliminary data.</text>
</comment>
<dbReference type="InterPro" id="IPR036390">
    <property type="entry name" value="WH_DNA-bd_sf"/>
</dbReference>
<keyword evidence="4" id="KW-1185">Reference proteome</keyword>
<dbReference type="InterPro" id="IPR005149">
    <property type="entry name" value="Tscrpt_reg_PadR_N"/>
</dbReference>
<organism evidence="3 4">
    <name type="scientific">Streptomyces neyagawaensis</name>
    <dbReference type="NCBI Taxonomy" id="42238"/>
    <lineage>
        <taxon>Bacteria</taxon>
        <taxon>Bacillati</taxon>
        <taxon>Actinomycetota</taxon>
        <taxon>Actinomycetes</taxon>
        <taxon>Kitasatosporales</taxon>
        <taxon>Streptomycetaceae</taxon>
        <taxon>Streptomyces</taxon>
    </lineage>
</organism>
<accession>A0ABV3B2G7</accession>
<dbReference type="Proteomes" id="UP001551189">
    <property type="component" value="Unassembled WGS sequence"/>
</dbReference>
<protein>
    <submittedName>
        <fullName evidence="3">Helix-turn-helix transcriptional regulator</fullName>
    </submittedName>
</protein>
<proteinExistence type="predicted"/>
<dbReference type="SUPFAM" id="SSF46785">
    <property type="entry name" value="Winged helix' DNA-binding domain"/>
    <property type="match status" value="1"/>
</dbReference>
<gene>
    <name evidence="3" type="ORF">ABZ931_21865</name>
</gene>
<feature type="domain" description="Transcription regulator PadR N-terminal" evidence="2">
    <location>
        <begin position="45"/>
        <end position="99"/>
    </location>
</feature>
<evidence type="ECO:0000256" key="1">
    <source>
        <dbReference type="SAM" id="MobiDB-lite"/>
    </source>
</evidence>
<dbReference type="InterPro" id="IPR036388">
    <property type="entry name" value="WH-like_DNA-bd_sf"/>
</dbReference>
<evidence type="ECO:0000313" key="4">
    <source>
        <dbReference type="Proteomes" id="UP001551189"/>
    </source>
</evidence>
<sequence length="132" mass="14194">MLPGSRTSGHARGLVRTTSTRSRTSRRASSVGISAITSEALHGFAVAKAAGKPTGSVYPILLRLEEAGWVENRWETEHPDAGRPRRRFYQVTADGMASARAVIKERRGRTPATRRTGLGPALGFVRRLGGVG</sequence>
<name>A0ABV3B2G7_9ACTN</name>